<dbReference type="GO" id="GO:0005840">
    <property type="term" value="C:ribosome"/>
    <property type="evidence" value="ECO:0007669"/>
    <property type="project" value="UniProtKB-KW"/>
</dbReference>
<accession>A0AAE1LK90</accession>
<reference evidence="2" key="1">
    <citation type="submission" date="2021-07" db="EMBL/GenBank/DDBJ databases">
        <authorList>
            <person name="Catto M.A."/>
            <person name="Jacobson A."/>
            <person name="Kennedy G."/>
            <person name="Labadie P."/>
            <person name="Hunt B.G."/>
            <person name="Srinivasan R."/>
        </authorList>
    </citation>
    <scope>NUCLEOTIDE SEQUENCE</scope>
    <source>
        <strain evidence="2">PL_HMW_Pooled</strain>
        <tissue evidence="2">Head</tissue>
    </source>
</reference>
<keyword evidence="3" id="KW-1185">Reference proteome</keyword>
<feature type="chain" id="PRO_5042284324" evidence="1">
    <location>
        <begin position="22"/>
        <end position="69"/>
    </location>
</feature>
<gene>
    <name evidence="2" type="ORF">KUF71_000368</name>
</gene>
<evidence type="ECO:0000313" key="2">
    <source>
        <dbReference type="EMBL" id="KAK3923286.1"/>
    </source>
</evidence>
<name>A0AAE1LK90_9NEOP</name>
<comment type="caution">
    <text evidence="2">The sequence shown here is derived from an EMBL/GenBank/DDBJ whole genome shotgun (WGS) entry which is preliminary data.</text>
</comment>
<dbReference type="AlphaFoldDB" id="A0AAE1LK90"/>
<proteinExistence type="predicted"/>
<protein>
    <submittedName>
        <fullName evidence="2">30S ribosomal protein S16</fullName>
    </submittedName>
</protein>
<dbReference type="Proteomes" id="UP001219518">
    <property type="component" value="Unassembled WGS sequence"/>
</dbReference>
<reference evidence="2" key="2">
    <citation type="journal article" date="2023" name="BMC Genomics">
        <title>Pest status, molecular evolution, and epigenetic factors derived from the genome assembly of Frankliniella fusca, a thysanopteran phytovirus vector.</title>
        <authorList>
            <person name="Catto M.A."/>
            <person name="Labadie P.E."/>
            <person name="Jacobson A.L."/>
            <person name="Kennedy G.G."/>
            <person name="Srinivasan R."/>
            <person name="Hunt B.G."/>
        </authorList>
    </citation>
    <scope>NUCLEOTIDE SEQUENCE</scope>
    <source>
        <strain evidence="2">PL_HMW_Pooled</strain>
    </source>
</reference>
<keyword evidence="1" id="KW-0732">Signal</keyword>
<feature type="signal peptide" evidence="1">
    <location>
        <begin position="1"/>
        <end position="21"/>
    </location>
</feature>
<keyword evidence="2" id="KW-0689">Ribosomal protein</keyword>
<organism evidence="2 3">
    <name type="scientific">Frankliniella fusca</name>
    <dbReference type="NCBI Taxonomy" id="407009"/>
    <lineage>
        <taxon>Eukaryota</taxon>
        <taxon>Metazoa</taxon>
        <taxon>Ecdysozoa</taxon>
        <taxon>Arthropoda</taxon>
        <taxon>Hexapoda</taxon>
        <taxon>Insecta</taxon>
        <taxon>Pterygota</taxon>
        <taxon>Neoptera</taxon>
        <taxon>Paraneoptera</taxon>
        <taxon>Thysanoptera</taxon>
        <taxon>Terebrantia</taxon>
        <taxon>Thripoidea</taxon>
        <taxon>Thripidae</taxon>
        <taxon>Frankliniella</taxon>
    </lineage>
</organism>
<dbReference type="EMBL" id="JAHWGI010001142">
    <property type="protein sequence ID" value="KAK3923286.1"/>
    <property type="molecule type" value="Genomic_DNA"/>
</dbReference>
<sequence length="69" mass="8049">MPFKAMTRGFVCFWWRKACLSMLGITRLPRYHLELKRQYSSSLHGLAYWNSLEAPELLKVESQSLVTTA</sequence>
<keyword evidence="2" id="KW-0687">Ribonucleoprotein</keyword>
<evidence type="ECO:0000256" key="1">
    <source>
        <dbReference type="SAM" id="SignalP"/>
    </source>
</evidence>
<evidence type="ECO:0000313" key="3">
    <source>
        <dbReference type="Proteomes" id="UP001219518"/>
    </source>
</evidence>